<feature type="transmembrane region" description="Helical" evidence="7">
    <location>
        <begin position="217"/>
        <end position="236"/>
    </location>
</feature>
<feature type="binding site" evidence="6">
    <location>
        <position position="221"/>
    </location>
    <ligand>
        <name>Zn(2+)</name>
        <dbReference type="ChEBI" id="CHEBI:29105"/>
        <note>catalytic</note>
    </ligand>
</feature>
<dbReference type="OrthoDB" id="256847at2"/>
<evidence type="ECO:0000256" key="7">
    <source>
        <dbReference type="SAM" id="Phobius"/>
    </source>
</evidence>
<feature type="transmembrane region" description="Helical" evidence="7">
    <location>
        <begin position="136"/>
        <end position="154"/>
    </location>
</feature>
<dbReference type="AlphaFoldDB" id="A0A347ZRC5"/>
<keyword evidence="9" id="KW-1185">Reference proteome</keyword>
<dbReference type="EMBL" id="QUMS01000001">
    <property type="protein sequence ID" value="REG11588.1"/>
    <property type="molecule type" value="Genomic_DNA"/>
</dbReference>
<evidence type="ECO:0000256" key="3">
    <source>
        <dbReference type="ARBA" id="ARBA00022801"/>
    </source>
</evidence>
<evidence type="ECO:0000256" key="6">
    <source>
        <dbReference type="PIRSR" id="PIRSR608901-2"/>
    </source>
</evidence>
<dbReference type="GO" id="GO:0046872">
    <property type="term" value="F:metal ion binding"/>
    <property type="evidence" value="ECO:0007669"/>
    <property type="project" value="UniProtKB-KW"/>
</dbReference>
<feature type="transmembrane region" description="Helical" evidence="7">
    <location>
        <begin position="160"/>
        <end position="176"/>
    </location>
</feature>
<feature type="transmembrane region" description="Helical" evidence="7">
    <location>
        <begin position="188"/>
        <end position="205"/>
    </location>
</feature>
<comment type="subcellular location">
    <subcellularLocation>
        <location evidence="1">Membrane</location>
        <topology evidence="1">Multi-pass membrane protein</topology>
    </subcellularLocation>
</comment>
<dbReference type="GO" id="GO:0006672">
    <property type="term" value="P:ceramide metabolic process"/>
    <property type="evidence" value="ECO:0007669"/>
    <property type="project" value="InterPro"/>
</dbReference>
<comment type="cofactor">
    <cofactor evidence="6">
        <name>Zn(2+)</name>
        <dbReference type="ChEBI" id="CHEBI:29105"/>
    </cofactor>
</comment>
<evidence type="ECO:0000256" key="4">
    <source>
        <dbReference type="ARBA" id="ARBA00022989"/>
    </source>
</evidence>
<dbReference type="InterPro" id="IPR008901">
    <property type="entry name" value="ACER"/>
</dbReference>
<dbReference type="GO" id="GO:0016811">
    <property type="term" value="F:hydrolase activity, acting on carbon-nitrogen (but not peptide) bonds, in linear amides"/>
    <property type="evidence" value="ECO:0007669"/>
    <property type="project" value="InterPro"/>
</dbReference>
<evidence type="ECO:0000256" key="2">
    <source>
        <dbReference type="ARBA" id="ARBA00022692"/>
    </source>
</evidence>
<evidence type="ECO:0000256" key="5">
    <source>
        <dbReference type="ARBA" id="ARBA00023136"/>
    </source>
</evidence>
<keyword evidence="4 7" id="KW-1133">Transmembrane helix</keyword>
<feature type="transmembrane region" description="Helical" evidence="7">
    <location>
        <begin position="79"/>
        <end position="100"/>
    </location>
</feature>
<evidence type="ECO:0000313" key="8">
    <source>
        <dbReference type="EMBL" id="REG11588.1"/>
    </source>
</evidence>
<evidence type="ECO:0000313" key="9">
    <source>
        <dbReference type="Proteomes" id="UP000256388"/>
    </source>
</evidence>
<feature type="transmembrane region" description="Helical" evidence="7">
    <location>
        <begin position="42"/>
        <end position="59"/>
    </location>
</feature>
<feature type="binding site" evidence="6">
    <location>
        <position position="98"/>
    </location>
    <ligand>
        <name>Zn(2+)</name>
        <dbReference type="ChEBI" id="CHEBI:29105"/>
        <note>catalytic</note>
    </ligand>
</feature>
<dbReference type="GO" id="GO:0016020">
    <property type="term" value="C:membrane"/>
    <property type="evidence" value="ECO:0007669"/>
    <property type="project" value="UniProtKB-SubCell"/>
</dbReference>
<keyword evidence="5 7" id="KW-0472">Membrane</keyword>
<protein>
    <submittedName>
        <fullName evidence="8">Ceramidase</fullName>
    </submittedName>
</protein>
<dbReference type="RefSeq" id="WP_116224712.1">
    <property type="nucleotide sequence ID" value="NZ_AP018437.1"/>
</dbReference>
<evidence type="ECO:0000256" key="1">
    <source>
        <dbReference type="ARBA" id="ARBA00004141"/>
    </source>
</evidence>
<feature type="transmembrane region" description="Helical" evidence="7">
    <location>
        <begin position="112"/>
        <end position="129"/>
    </location>
</feature>
<organism evidence="8 9">
    <name type="scientific">Pelolinea submarina</name>
    <dbReference type="NCBI Taxonomy" id="913107"/>
    <lineage>
        <taxon>Bacteria</taxon>
        <taxon>Bacillati</taxon>
        <taxon>Chloroflexota</taxon>
        <taxon>Anaerolineae</taxon>
        <taxon>Anaerolineales</taxon>
        <taxon>Anaerolineaceae</taxon>
        <taxon>Pelolinea</taxon>
    </lineage>
</organism>
<keyword evidence="2 7" id="KW-0812">Transmembrane</keyword>
<keyword evidence="6" id="KW-0862">Zinc</keyword>
<dbReference type="Pfam" id="PF05875">
    <property type="entry name" value="Ceramidase"/>
    <property type="match status" value="1"/>
</dbReference>
<feature type="binding site" evidence="6">
    <location>
        <position position="225"/>
    </location>
    <ligand>
        <name>Zn(2+)</name>
        <dbReference type="ChEBI" id="CHEBI:29105"/>
        <note>catalytic</note>
    </ligand>
</feature>
<accession>A0A347ZRC5</accession>
<keyword evidence="6" id="KW-0479">Metal-binding</keyword>
<keyword evidence="3" id="KW-0378">Hydrolase</keyword>
<comment type="caution">
    <text evidence="8">The sequence shown here is derived from an EMBL/GenBank/DDBJ whole genome shotgun (WGS) entry which is preliminary data.</text>
</comment>
<sequence>MLRILLSILRINWLNYRPADCLPYACFCEKIGTGLIRQPVNAYTNLGYILVGILVLVFLRRTGSSHQLQSSISGLPRRILILFGIAYVAVGIGSFIYHASFIFLGEELDDDSMYMIGIFLVLFETARIHKLSVKQFLWIYFSLNILFEAAIYIFPVIRGMLFAVLMVISFTIELYARRQAELKDEVRLTDIANLLFLLAYLIWILDKTHLLCYPESLFQGHAIWHLVTAYAGWVMFKAMDCEYDPARISSRATYNQKW</sequence>
<proteinExistence type="predicted"/>
<dbReference type="Proteomes" id="UP000256388">
    <property type="component" value="Unassembled WGS sequence"/>
</dbReference>
<gene>
    <name evidence="8" type="ORF">DFR64_1480</name>
</gene>
<name>A0A347ZRC5_9CHLR</name>
<reference evidence="8 9" key="1">
    <citation type="submission" date="2018-08" db="EMBL/GenBank/DDBJ databases">
        <title>Genomic Encyclopedia of Type Strains, Phase IV (KMG-IV): sequencing the most valuable type-strain genomes for metagenomic binning, comparative biology and taxonomic classification.</title>
        <authorList>
            <person name="Goeker M."/>
        </authorList>
    </citation>
    <scope>NUCLEOTIDE SEQUENCE [LARGE SCALE GENOMIC DNA]</scope>
    <source>
        <strain evidence="8 9">DSM 23923</strain>
    </source>
</reference>